<dbReference type="PIRSF" id="PIRSF000447">
    <property type="entry name" value="KAS_II"/>
    <property type="match status" value="1"/>
</dbReference>
<sequence length="414" mass="43796">MNEHRVVVTGLGAVTPIGVGLEEFWEGLKAGRNGISKVTHFDPSDFRSQMAAEVKNFNPKEWIDEKSVERMDRFIHFALASSTMAIKDAGLDTFTFDGNRAGVIIGSGIGGAHTLEDSYSRLREKGPKSLGPFSVSKVLINTAACMVSVAFGLKGPLSAPSVACSSGTNAIGDAFRILQRGDADIMLAGGSEASVSPLPFAGFCATRSMSSRNDCVEKASRPFDKNRDGFVMGEGAGVVVLERLEHALSRSARTYAELIGYGNTADAYHFTAPEPGGDGMIRVMRGALKDAGIDPSTVGYINAHGTSTVLNDKIESAAVMKVFGDNGKHLKISSIKSMIGHLLAAAGAVEFVATVMSIYTGKLPPTINYEEPDPECPLDYVTKGVESTDLEVAMSNSFGFGGGNACLVVKRYGN</sequence>
<keyword evidence="5" id="KW-0443">Lipid metabolism</keyword>
<dbReference type="AlphaFoldDB" id="A0A0F9QYE1"/>
<dbReference type="InterPro" id="IPR020841">
    <property type="entry name" value="PKS_Beta-ketoAc_synthase_dom"/>
</dbReference>
<dbReference type="InterPro" id="IPR017568">
    <property type="entry name" value="3-oxoacyl-ACP_synth-2"/>
</dbReference>
<comment type="caution">
    <text evidence="9">The sequence shown here is derived from an EMBL/GenBank/DDBJ whole genome shotgun (WGS) entry which is preliminary data.</text>
</comment>
<dbReference type="Pfam" id="PF02801">
    <property type="entry name" value="Ketoacyl-synt_C"/>
    <property type="match status" value="1"/>
</dbReference>
<dbReference type="FunFam" id="3.40.47.10:FF:000009">
    <property type="entry name" value="3-oxoacyl-[acyl-carrier-protein] synthase 2"/>
    <property type="match status" value="1"/>
</dbReference>
<evidence type="ECO:0000256" key="2">
    <source>
        <dbReference type="ARBA" id="ARBA00022516"/>
    </source>
</evidence>
<dbReference type="InterPro" id="IPR016039">
    <property type="entry name" value="Thiolase-like"/>
</dbReference>
<dbReference type="CDD" id="cd00834">
    <property type="entry name" value="KAS_I_II"/>
    <property type="match status" value="1"/>
</dbReference>
<dbReference type="InterPro" id="IPR014031">
    <property type="entry name" value="Ketoacyl_synth_C"/>
</dbReference>
<accession>A0A0F9QYE1</accession>
<dbReference type="GO" id="GO:0004315">
    <property type="term" value="F:3-oxoacyl-[acyl-carrier-protein] synthase activity"/>
    <property type="evidence" value="ECO:0007669"/>
    <property type="project" value="InterPro"/>
</dbReference>
<evidence type="ECO:0000313" key="9">
    <source>
        <dbReference type="EMBL" id="KKN47549.1"/>
    </source>
</evidence>
<dbReference type="EMBL" id="LAZR01001270">
    <property type="protein sequence ID" value="KKN47549.1"/>
    <property type="molecule type" value="Genomic_DNA"/>
</dbReference>
<keyword evidence="3" id="KW-0808">Transferase</keyword>
<dbReference type="NCBIfam" id="TIGR03150">
    <property type="entry name" value="fabF"/>
    <property type="match status" value="1"/>
</dbReference>
<evidence type="ECO:0000256" key="6">
    <source>
        <dbReference type="ARBA" id="ARBA00023160"/>
    </source>
</evidence>
<dbReference type="PROSITE" id="PS00606">
    <property type="entry name" value="KS3_1"/>
    <property type="match status" value="1"/>
</dbReference>
<dbReference type="InterPro" id="IPR014030">
    <property type="entry name" value="Ketoacyl_synth_N"/>
</dbReference>
<dbReference type="PROSITE" id="PS52004">
    <property type="entry name" value="KS3_2"/>
    <property type="match status" value="1"/>
</dbReference>
<evidence type="ECO:0000256" key="1">
    <source>
        <dbReference type="ARBA" id="ARBA00008467"/>
    </source>
</evidence>
<dbReference type="GO" id="GO:0005829">
    <property type="term" value="C:cytosol"/>
    <property type="evidence" value="ECO:0007669"/>
    <property type="project" value="TreeGrafter"/>
</dbReference>
<evidence type="ECO:0000259" key="8">
    <source>
        <dbReference type="PROSITE" id="PS52004"/>
    </source>
</evidence>
<keyword evidence="2" id="KW-0444">Lipid biosynthesis</keyword>
<dbReference type="GO" id="GO:0006633">
    <property type="term" value="P:fatty acid biosynthetic process"/>
    <property type="evidence" value="ECO:0007669"/>
    <property type="project" value="UniProtKB-KW"/>
</dbReference>
<dbReference type="InterPro" id="IPR000794">
    <property type="entry name" value="Beta-ketoacyl_synthase"/>
</dbReference>
<name>A0A0F9QYE1_9ZZZZ</name>
<dbReference type="NCBIfam" id="NF005589">
    <property type="entry name" value="PRK07314.1"/>
    <property type="match status" value="1"/>
</dbReference>
<evidence type="ECO:0000256" key="5">
    <source>
        <dbReference type="ARBA" id="ARBA00023098"/>
    </source>
</evidence>
<dbReference type="PANTHER" id="PTHR11712">
    <property type="entry name" value="POLYKETIDE SYNTHASE-RELATED"/>
    <property type="match status" value="1"/>
</dbReference>
<keyword evidence="6" id="KW-0275">Fatty acid biosynthesis</keyword>
<evidence type="ECO:0000256" key="3">
    <source>
        <dbReference type="ARBA" id="ARBA00022679"/>
    </source>
</evidence>
<dbReference type="InterPro" id="IPR018201">
    <property type="entry name" value="Ketoacyl_synth_AS"/>
</dbReference>
<dbReference type="Gene3D" id="3.40.47.10">
    <property type="match status" value="1"/>
</dbReference>
<dbReference type="Pfam" id="PF00109">
    <property type="entry name" value="ketoacyl-synt"/>
    <property type="match status" value="1"/>
</dbReference>
<keyword evidence="7" id="KW-0012">Acyltransferase</keyword>
<evidence type="ECO:0000256" key="7">
    <source>
        <dbReference type="ARBA" id="ARBA00023315"/>
    </source>
</evidence>
<dbReference type="SMART" id="SM00825">
    <property type="entry name" value="PKS_KS"/>
    <property type="match status" value="1"/>
</dbReference>
<dbReference type="SUPFAM" id="SSF53901">
    <property type="entry name" value="Thiolase-like"/>
    <property type="match status" value="2"/>
</dbReference>
<feature type="domain" description="Ketosynthase family 3 (KS3)" evidence="8">
    <location>
        <begin position="3"/>
        <end position="411"/>
    </location>
</feature>
<organism evidence="9">
    <name type="scientific">marine sediment metagenome</name>
    <dbReference type="NCBI Taxonomy" id="412755"/>
    <lineage>
        <taxon>unclassified sequences</taxon>
        <taxon>metagenomes</taxon>
        <taxon>ecological metagenomes</taxon>
    </lineage>
</organism>
<evidence type="ECO:0000256" key="4">
    <source>
        <dbReference type="ARBA" id="ARBA00022832"/>
    </source>
</evidence>
<proteinExistence type="inferred from homology"/>
<comment type="similarity">
    <text evidence="1">Belongs to the thiolase-like superfamily. Beta-ketoacyl-ACP synthases family.</text>
</comment>
<dbReference type="PANTHER" id="PTHR11712:SF336">
    <property type="entry name" value="3-OXOACYL-[ACYL-CARRIER-PROTEIN] SYNTHASE, MITOCHONDRIAL"/>
    <property type="match status" value="1"/>
</dbReference>
<protein>
    <recommendedName>
        <fullName evidence="8">Ketosynthase family 3 (KS3) domain-containing protein</fullName>
    </recommendedName>
</protein>
<reference evidence="9" key="1">
    <citation type="journal article" date="2015" name="Nature">
        <title>Complex archaea that bridge the gap between prokaryotes and eukaryotes.</title>
        <authorList>
            <person name="Spang A."/>
            <person name="Saw J.H."/>
            <person name="Jorgensen S.L."/>
            <person name="Zaremba-Niedzwiedzka K."/>
            <person name="Martijn J."/>
            <person name="Lind A.E."/>
            <person name="van Eijk R."/>
            <person name="Schleper C."/>
            <person name="Guy L."/>
            <person name="Ettema T.J."/>
        </authorList>
    </citation>
    <scope>NUCLEOTIDE SEQUENCE</scope>
</reference>
<gene>
    <name evidence="9" type="ORF">LCGC14_0661840</name>
</gene>
<keyword evidence="4" id="KW-0276">Fatty acid metabolism</keyword>